<dbReference type="AlphaFoldDB" id="K5D8A0"/>
<proteinExistence type="predicted"/>
<name>K5D8A0_RHOBT</name>
<reference evidence="2 3" key="1">
    <citation type="journal article" date="2013" name="Mar. Genomics">
        <title>Expression of sulfatases in Rhodopirellula baltica and the diversity of sulfatases in the genus Rhodopirellula.</title>
        <authorList>
            <person name="Wegner C.E."/>
            <person name="Richter-Heitmann T."/>
            <person name="Klindworth A."/>
            <person name="Klockow C."/>
            <person name="Richter M."/>
            <person name="Achstetter T."/>
            <person name="Glockner F.O."/>
            <person name="Harder J."/>
        </authorList>
    </citation>
    <scope>NUCLEOTIDE SEQUENCE [LARGE SCALE GENOMIC DNA]</scope>
    <source>
        <strain evidence="2 3">SH28</strain>
    </source>
</reference>
<dbReference type="EMBL" id="AMCW01000040">
    <property type="protein sequence ID" value="EKK02972.1"/>
    <property type="molecule type" value="Genomic_DNA"/>
</dbReference>
<protein>
    <submittedName>
        <fullName evidence="2">Uncharacterized protein</fullName>
    </submittedName>
</protein>
<sequence>MQNESASSTLFGLAASPPHPSNSLRRARPLPRLRRGRGDELIEA</sequence>
<feature type="compositionally biased region" description="Polar residues" evidence="1">
    <location>
        <begin position="1"/>
        <end position="10"/>
    </location>
</feature>
<accession>K5D8A0</accession>
<gene>
    <name evidence="2" type="ORF">RBSH_01665</name>
</gene>
<dbReference type="Proteomes" id="UP000007993">
    <property type="component" value="Unassembled WGS sequence"/>
</dbReference>
<evidence type="ECO:0000313" key="3">
    <source>
        <dbReference type="Proteomes" id="UP000007993"/>
    </source>
</evidence>
<organism evidence="2 3">
    <name type="scientific">Rhodopirellula baltica SH28</name>
    <dbReference type="NCBI Taxonomy" id="993517"/>
    <lineage>
        <taxon>Bacteria</taxon>
        <taxon>Pseudomonadati</taxon>
        <taxon>Planctomycetota</taxon>
        <taxon>Planctomycetia</taxon>
        <taxon>Pirellulales</taxon>
        <taxon>Pirellulaceae</taxon>
        <taxon>Rhodopirellula</taxon>
    </lineage>
</organism>
<feature type="region of interest" description="Disordered" evidence="1">
    <location>
        <begin position="1"/>
        <end position="44"/>
    </location>
</feature>
<evidence type="ECO:0000313" key="2">
    <source>
        <dbReference type="EMBL" id="EKK02972.1"/>
    </source>
</evidence>
<feature type="compositionally biased region" description="Basic residues" evidence="1">
    <location>
        <begin position="25"/>
        <end position="35"/>
    </location>
</feature>
<evidence type="ECO:0000256" key="1">
    <source>
        <dbReference type="SAM" id="MobiDB-lite"/>
    </source>
</evidence>
<comment type="caution">
    <text evidence="2">The sequence shown here is derived from an EMBL/GenBank/DDBJ whole genome shotgun (WGS) entry which is preliminary data.</text>
</comment>